<dbReference type="Pfam" id="PF13458">
    <property type="entry name" value="Peripla_BP_6"/>
    <property type="match status" value="1"/>
</dbReference>
<protein>
    <submittedName>
        <fullName evidence="4">ABC transporter substrate-binding protein</fullName>
    </submittedName>
</protein>
<dbReference type="InterPro" id="IPR028082">
    <property type="entry name" value="Peripla_BP_I"/>
</dbReference>
<proteinExistence type="inferred from homology"/>
<name>A0A5M6CN26_9BACT</name>
<dbReference type="RefSeq" id="WP_150031028.1">
    <property type="nucleotide sequence ID" value="NZ_VWSH01000001.1"/>
</dbReference>
<sequence length="380" mass="42075">MKIGLLLPRSVLYPSIAFDLHDGFRAYLKKEGLEANYQIVSVNIGVGAKHEEIYAKCEQMLLDGVDIVVGYINPIAAQFIHPLFETSGRKLLVLDSGYHFPPFAGKLDNAYFISLQGNLCSRAITRKATAQGHKDFAFACSFYDAGYRIPYSYAMSVAEQGANILFNHVGPLKKAEFTLQPLAEYLDNNEVTALLTSYCGDMTEDFFREGQRYGLFARHSVYGTGFMADEGWISKIPHSGNDWYSAVPWSLKLDTPENNEFVAMLGKTGHGPKANLFSLLGWEAAQVIVGTQNLSEDIADGYSYKSPRGAVYINPSNRFTEAPVYYATVTKDVATGNGCQVDVIEVEGLEEDRKAMDKNILAMLDETANSWLNSYACLDS</sequence>
<organism evidence="4 5">
    <name type="scientific">Taibaiella lutea</name>
    <dbReference type="NCBI Taxonomy" id="2608001"/>
    <lineage>
        <taxon>Bacteria</taxon>
        <taxon>Pseudomonadati</taxon>
        <taxon>Bacteroidota</taxon>
        <taxon>Chitinophagia</taxon>
        <taxon>Chitinophagales</taxon>
        <taxon>Chitinophagaceae</taxon>
        <taxon>Taibaiella</taxon>
    </lineage>
</organism>
<dbReference type="Proteomes" id="UP000323632">
    <property type="component" value="Unassembled WGS sequence"/>
</dbReference>
<keyword evidence="2" id="KW-0732">Signal</keyword>
<dbReference type="AlphaFoldDB" id="A0A5M6CN26"/>
<evidence type="ECO:0000256" key="2">
    <source>
        <dbReference type="ARBA" id="ARBA00022729"/>
    </source>
</evidence>
<dbReference type="SUPFAM" id="SSF53822">
    <property type="entry name" value="Periplasmic binding protein-like I"/>
    <property type="match status" value="1"/>
</dbReference>
<keyword evidence="5" id="KW-1185">Reference proteome</keyword>
<evidence type="ECO:0000256" key="1">
    <source>
        <dbReference type="ARBA" id="ARBA00010062"/>
    </source>
</evidence>
<comment type="similarity">
    <text evidence="1">Belongs to the leucine-binding protein family.</text>
</comment>
<evidence type="ECO:0000313" key="5">
    <source>
        <dbReference type="Proteomes" id="UP000323632"/>
    </source>
</evidence>
<dbReference type="InterPro" id="IPR028081">
    <property type="entry name" value="Leu-bd"/>
</dbReference>
<dbReference type="Gene3D" id="3.40.50.2300">
    <property type="match status" value="2"/>
</dbReference>
<feature type="domain" description="Leucine-binding protein" evidence="3">
    <location>
        <begin position="2"/>
        <end position="289"/>
    </location>
</feature>
<gene>
    <name evidence="4" type="ORF">F0919_01970</name>
</gene>
<evidence type="ECO:0000259" key="3">
    <source>
        <dbReference type="Pfam" id="PF13458"/>
    </source>
</evidence>
<evidence type="ECO:0000313" key="4">
    <source>
        <dbReference type="EMBL" id="KAA5536457.1"/>
    </source>
</evidence>
<accession>A0A5M6CN26</accession>
<dbReference type="EMBL" id="VWSH01000001">
    <property type="protein sequence ID" value="KAA5536457.1"/>
    <property type="molecule type" value="Genomic_DNA"/>
</dbReference>
<comment type="caution">
    <text evidence="4">The sequence shown here is derived from an EMBL/GenBank/DDBJ whole genome shotgun (WGS) entry which is preliminary data.</text>
</comment>
<reference evidence="4 5" key="1">
    <citation type="submission" date="2019-09" db="EMBL/GenBank/DDBJ databases">
        <title>Genome sequence and assembly of Taibaiella sp.</title>
        <authorList>
            <person name="Chhetri G."/>
        </authorList>
    </citation>
    <scope>NUCLEOTIDE SEQUENCE [LARGE SCALE GENOMIC DNA]</scope>
    <source>
        <strain evidence="4 5">KVB11</strain>
    </source>
</reference>